<name>A0A369LK06_9ACTN</name>
<gene>
    <name evidence="12" type="ORF">C1881_04865</name>
</gene>
<feature type="domain" description="Cation/H+ exchanger transmembrane" evidence="11">
    <location>
        <begin position="26"/>
        <end position="435"/>
    </location>
</feature>
<evidence type="ECO:0000313" key="12">
    <source>
        <dbReference type="EMBL" id="RDB59019.1"/>
    </source>
</evidence>
<dbReference type="RefSeq" id="WP_114615412.1">
    <property type="nucleotide sequence ID" value="NZ_PPTO01000006.1"/>
</dbReference>
<dbReference type="InterPro" id="IPR018422">
    <property type="entry name" value="Cation/H_exchanger_CPA1"/>
</dbReference>
<evidence type="ECO:0000256" key="9">
    <source>
        <dbReference type="ARBA" id="ARBA00023201"/>
    </source>
</evidence>
<dbReference type="GO" id="GO:0015385">
    <property type="term" value="F:sodium:proton antiporter activity"/>
    <property type="evidence" value="ECO:0007669"/>
    <property type="project" value="InterPro"/>
</dbReference>
<protein>
    <submittedName>
        <fullName evidence="12">Sodium:proton antiporter</fullName>
    </submittedName>
</protein>
<dbReference type="AlphaFoldDB" id="A0A369LK06"/>
<evidence type="ECO:0000313" key="13">
    <source>
        <dbReference type="Proteomes" id="UP000253975"/>
    </source>
</evidence>
<feature type="transmembrane region" description="Helical" evidence="10">
    <location>
        <begin position="274"/>
        <end position="292"/>
    </location>
</feature>
<feature type="transmembrane region" description="Helical" evidence="10">
    <location>
        <begin position="411"/>
        <end position="435"/>
    </location>
</feature>
<dbReference type="EMBL" id="PPTO01000006">
    <property type="protein sequence ID" value="RDB59019.1"/>
    <property type="molecule type" value="Genomic_DNA"/>
</dbReference>
<feature type="transmembrane region" description="Helical" evidence="10">
    <location>
        <begin position="31"/>
        <end position="50"/>
    </location>
</feature>
<evidence type="ECO:0000256" key="8">
    <source>
        <dbReference type="ARBA" id="ARBA00023136"/>
    </source>
</evidence>
<keyword evidence="5 10" id="KW-1133">Transmembrane helix</keyword>
<keyword evidence="3" id="KW-1003">Cell membrane</keyword>
<dbReference type="Pfam" id="PF00999">
    <property type="entry name" value="Na_H_Exchanger"/>
    <property type="match status" value="1"/>
</dbReference>
<evidence type="ECO:0000256" key="3">
    <source>
        <dbReference type="ARBA" id="ARBA00022475"/>
    </source>
</evidence>
<feature type="transmembrane region" description="Helical" evidence="10">
    <location>
        <begin position="226"/>
        <end position="253"/>
    </location>
</feature>
<evidence type="ECO:0000256" key="10">
    <source>
        <dbReference type="SAM" id="Phobius"/>
    </source>
</evidence>
<evidence type="ECO:0000259" key="11">
    <source>
        <dbReference type="Pfam" id="PF00999"/>
    </source>
</evidence>
<accession>A0A369LK06</accession>
<evidence type="ECO:0000256" key="2">
    <source>
        <dbReference type="ARBA" id="ARBA00022448"/>
    </source>
</evidence>
<dbReference type="Proteomes" id="UP000253975">
    <property type="component" value="Unassembled WGS sequence"/>
</dbReference>
<evidence type="ECO:0000256" key="1">
    <source>
        <dbReference type="ARBA" id="ARBA00004651"/>
    </source>
</evidence>
<feature type="transmembrane region" description="Helical" evidence="10">
    <location>
        <begin position="85"/>
        <end position="107"/>
    </location>
</feature>
<dbReference type="GO" id="GO:0098719">
    <property type="term" value="P:sodium ion import across plasma membrane"/>
    <property type="evidence" value="ECO:0007669"/>
    <property type="project" value="TreeGrafter"/>
</dbReference>
<comment type="caution">
    <text evidence="12">The sequence shown here is derived from an EMBL/GenBank/DDBJ whole genome shotgun (WGS) entry which is preliminary data.</text>
</comment>
<organism evidence="12 13">
    <name type="scientific">Slackia isoflavoniconvertens</name>
    <dbReference type="NCBI Taxonomy" id="572010"/>
    <lineage>
        <taxon>Bacteria</taxon>
        <taxon>Bacillati</taxon>
        <taxon>Actinomycetota</taxon>
        <taxon>Coriobacteriia</taxon>
        <taxon>Eggerthellales</taxon>
        <taxon>Eggerthellaceae</taxon>
        <taxon>Slackia</taxon>
    </lineage>
</organism>
<reference evidence="12 13" key="1">
    <citation type="journal article" date="2018" name="Elife">
        <title>Discovery and characterization of a prevalent human gut bacterial enzyme sufficient for the inactivation of a family of plant toxins.</title>
        <authorList>
            <person name="Koppel N."/>
            <person name="Bisanz J.E."/>
            <person name="Pandelia M.E."/>
            <person name="Turnbaugh P.J."/>
            <person name="Balskus E.P."/>
        </authorList>
    </citation>
    <scope>NUCLEOTIDE SEQUENCE [LARGE SCALE GENOMIC DNA]</scope>
    <source>
        <strain evidence="12 13">OB21 GAM31</strain>
    </source>
</reference>
<proteinExistence type="predicted"/>
<keyword evidence="8 10" id="KW-0472">Membrane</keyword>
<evidence type="ECO:0000256" key="5">
    <source>
        <dbReference type="ARBA" id="ARBA00022989"/>
    </source>
</evidence>
<dbReference type="InterPro" id="IPR006153">
    <property type="entry name" value="Cation/H_exchanger_TM"/>
</dbReference>
<evidence type="ECO:0000256" key="4">
    <source>
        <dbReference type="ARBA" id="ARBA00022692"/>
    </source>
</evidence>
<feature type="transmembrane region" description="Helical" evidence="10">
    <location>
        <begin position="312"/>
        <end position="338"/>
    </location>
</feature>
<comment type="subcellular location">
    <subcellularLocation>
        <location evidence="1">Cell membrane</location>
        <topology evidence="1">Multi-pass membrane protein</topology>
    </subcellularLocation>
</comment>
<keyword evidence="4 10" id="KW-0812">Transmembrane</keyword>
<dbReference type="GO" id="GO:0051453">
    <property type="term" value="P:regulation of intracellular pH"/>
    <property type="evidence" value="ECO:0007669"/>
    <property type="project" value="TreeGrafter"/>
</dbReference>
<dbReference type="PANTHER" id="PTHR10110:SF86">
    <property type="entry name" value="SODIUM_HYDROGEN EXCHANGER 7"/>
    <property type="match status" value="1"/>
</dbReference>
<feature type="transmembrane region" description="Helical" evidence="10">
    <location>
        <begin position="183"/>
        <end position="206"/>
    </location>
</feature>
<feature type="transmembrane region" description="Helical" evidence="10">
    <location>
        <begin position="113"/>
        <end position="134"/>
    </location>
</feature>
<keyword evidence="7" id="KW-0406">Ion transport</keyword>
<evidence type="ECO:0000256" key="7">
    <source>
        <dbReference type="ARBA" id="ARBA00023065"/>
    </source>
</evidence>
<keyword evidence="2" id="KW-0813">Transport</keyword>
<sequence>MSTFTFVLILGAAVLVSSAINQVVSGVATPLIQIGIGVLLAFAGLTTSNFQVDPELFLVLFIAPLLYHEARNTDKVALWSNRAKVLSLAVGLVVVTILCIGFTLHTLEPTIPLAAAFALGAALGPTDAVAVASLSKRVSLKRRQSILLSGESLINDASGVVSFQFSIAALTTGTFSLISATGAFLVSFFGGIAFGLVLAALLAFLVSRVRDLGLEDTTFHVLLEVLTPFAVFLTAEHVGVSGILAVVAAGLSYSFFNRDLGPSIARMKIVSSSVWRVLSFMLNGLVFVLLGIQLPHAMMGMWEEKAIGNGELLFLVLVISAIVIGVRTLWFVGISYVGRKQVAQAEQRNSGGTPEQVRRVLHSIRLVTPDSLKESLALALAGPKGAITLSIMFTLPWSLNAAPGVFSQREFLIFLACGVILVTLLLANFALPALLPDEQGEKNYATDTDASIEVLRATIEELAARQTRENRRATQTVMAQYNDRIDRIKQGTGEQDDDSVLRLEALEWEQEYVLSAIDEERVSPVVGYRMLRRIRQSKNLIQRDRDVLWLFGIIARRAALVSRSITRTLLDSNVLSDGFEEEREVRQLQAESLEYVVKNLRARLDDPNYRTEHVSSLMVQVQRDLRRVKRIGRDIGTVARVEDKATEVRRAGFLIELEHIQQMYESGRINRHTAKHMRENVHMMQLELEDKV</sequence>
<keyword evidence="9" id="KW-0739">Sodium transport</keyword>
<evidence type="ECO:0000256" key="6">
    <source>
        <dbReference type="ARBA" id="ARBA00023053"/>
    </source>
</evidence>
<dbReference type="GO" id="GO:0005886">
    <property type="term" value="C:plasma membrane"/>
    <property type="evidence" value="ECO:0007669"/>
    <property type="project" value="UniProtKB-SubCell"/>
</dbReference>
<dbReference type="Gene3D" id="6.10.140.1330">
    <property type="match status" value="1"/>
</dbReference>
<dbReference type="GO" id="GO:0015386">
    <property type="term" value="F:potassium:proton antiporter activity"/>
    <property type="evidence" value="ECO:0007669"/>
    <property type="project" value="TreeGrafter"/>
</dbReference>
<dbReference type="PANTHER" id="PTHR10110">
    <property type="entry name" value="SODIUM/HYDROGEN EXCHANGER"/>
    <property type="match status" value="1"/>
</dbReference>
<keyword evidence="6" id="KW-0915">Sodium</keyword>